<dbReference type="AlphaFoldDB" id="A0A7C3PL50"/>
<accession>A0A7C3PL50</accession>
<evidence type="ECO:0000256" key="3">
    <source>
        <dbReference type="ARBA" id="ARBA00023136"/>
    </source>
</evidence>
<evidence type="ECO:0000256" key="2">
    <source>
        <dbReference type="ARBA" id="ARBA00008164"/>
    </source>
</evidence>
<organism evidence="5">
    <name type="scientific">Oscillatoriales cyanobacterium SpSt-418</name>
    <dbReference type="NCBI Taxonomy" id="2282169"/>
    <lineage>
        <taxon>Bacteria</taxon>
        <taxon>Bacillati</taxon>
        <taxon>Cyanobacteriota</taxon>
        <taxon>Cyanophyceae</taxon>
        <taxon>Oscillatoriophycideae</taxon>
        <taxon>Oscillatoriales</taxon>
    </lineage>
</organism>
<dbReference type="PANTHER" id="PTHR10264">
    <property type="entry name" value="BAND 7 PROTEIN-RELATED"/>
    <property type="match status" value="1"/>
</dbReference>
<evidence type="ECO:0000313" key="5">
    <source>
        <dbReference type="EMBL" id="HFN00617.1"/>
    </source>
</evidence>
<dbReference type="InterPro" id="IPR036013">
    <property type="entry name" value="Band_7/SPFH_dom_sf"/>
</dbReference>
<dbReference type="InterPro" id="IPR001107">
    <property type="entry name" value="Band_7"/>
</dbReference>
<dbReference type="SUPFAM" id="SSF117892">
    <property type="entry name" value="Band 7/SPFH domain"/>
    <property type="match status" value="1"/>
</dbReference>
<dbReference type="GO" id="GO:0098552">
    <property type="term" value="C:side of membrane"/>
    <property type="evidence" value="ECO:0007669"/>
    <property type="project" value="UniProtKB-ARBA"/>
</dbReference>
<keyword evidence="3" id="KW-0472">Membrane</keyword>
<dbReference type="GO" id="GO:0005886">
    <property type="term" value="C:plasma membrane"/>
    <property type="evidence" value="ECO:0007669"/>
    <property type="project" value="InterPro"/>
</dbReference>
<dbReference type="CDD" id="cd08829">
    <property type="entry name" value="SPFH_paraslipin"/>
    <property type="match status" value="1"/>
</dbReference>
<comment type="similarity">
    <text evidence="2">Belongs to the band 7/mec-2 family.</text>
</comment>
<protein>
    <submittedName>
        <fullName evidence="5">Paraslipin</fullName>
    </submittedName>
</protein>
<evidence type="ECO:0000256" key="1">
    <source>
        <dbReference type="ARBA" id="ARBA00004370"/>
    </source>
</evidence>
<dbReference type="Gene3D" id="3.30.479.30">
    <property type="entry name" value="Band 7 domain"/>
    <property type="match status" value="1"/>
</dbReference>
<dbReference type="PROSITE" id="PS01270">
    <property type="entry name" value="BAND_7"/>
    <property type="match status" value="1"/>
</dbReference>
<dbReference type="Pfam" id="PF01145">
    <property type="entry name" value="Band_7"/>
    <property type="match status" value="1"/>
</dbReference>
<dbReference type="PRINTS" id="PR00721">
    <property type="entry name" value="STOMATIN"/>
</dbReference>
<dbReference type="SMART" id="SM00244">
    <property type="entry name" value="PHB"/>
    <property type="match status" value="1"/>
</dbReference>
<comment type="caution">
    <text evidence="5">The sequence shown here is derived from an EMBL/GenBank/DDBJ whole genome shotgun (WGS) entry which is preliminary data.</text>
</comment>
<dbReference type="InterPro" id="IPR018080">
    <property type="entry name" value="Band_7/stomatin-like_CS"/>
</dbReference>
<gene>
    <name evidence="5" type="ORF">ENR64_23275</name>
</gene>
<dbReference type="EMBL" id="DSRU01000334">
    <property type="protein sequence ID" value="HFN00617.1"/>
    <property type="molecule type" value="Genomic_DNA"/>
</dbReference>
<comment type="subcellular location">
    <subcellularLocation>
        <location evidence="1">Membrane</location>
    </subcellularLocation>
</comment>
<feature type="domain" description="Band 7" evidence="4">
    <location>
        <begin position="19"/>
        <end position="176"/>
    </location>
</feature>
<sequence length="269" mass="29725">MDFAIVAAIALAVSGYMAGSVKIVTEGEAAVVERLGRYRRTMSSGLNFVVPFLDTVYVVSMREQLIDIDPQKAITKDRADVTLDAILFWRILDVYLARYAVESVDKALEQLVITSLRSEVGQLTLEELVSSRDKINRQMLTTLDKATQDWGVKVERVEIQDIKLSEELTKARESELAAESRKKAMMSEYQAAVESIKIISDALADSSNPKATLNYLIAKSYIEAQNNLGSSPNAKIVFMDPNKLTEATTEFITADGETQHSNSNGSSET</sequence>
<evidence type="ECO:0000259" key="4">
    <source>
        <dbReference type="SMART" id="SM00244"/>
    </source>
</evidence>
<proteinExistence type="inferred from homology"/>
<reference evidence="5" key="1">
    <citation type="journal article" date="2020" name="mSystems">
        <title>Genome- and Community-Level Interaction Insights into Carbon Utilization and Element Cycling Functions of Hydrothermarchaeota in Hydrothermal Sediment.</title>
        <authorList>
            <person name="Zhou Z."/>
            <person name="Liu Y."/>
            <person name="Xu W."/>
            <person name="Pan J."/>
            <person name="Luo Z.H."/>
            <person name="Li M."/>
        </authorList>
    </citation>
    <scope>NUCLEOTIDE SEQUENCE [LARGE SCALE GENOMIC DNA]</scope>
    <source>
        <strain evidence="5">SpSt-418</strain>
    </source>
</reference>
<dbReference type="FunFam" id="3.30.479.30:FF:000004">
    <property type="entry name" value="Putative membrane protease family, stomatin"/>
    <property type="match status" value="1"/>
</dbReference>
<dbReference type="InterPro" id="IPR001972">
    <property type="entry name" value="Stomatin_HflK_fam"/>
</dbReference>
<name>A0A7C3PL50_9CYAN</name>
<dbReference type="InterPro" id="IPR043202">
    <property type="entry name" value="Band-7_stomatin-like"/>
</dbReference>
<dbReference type="PANTHER" id="PTHR10264:SF19">
    <property type="entry name" value="AT06885P-RELATED"/>
    <property type="match status" value="1"/>
</dbReference>